<dbReference type="SMART" id="SM01415">
    <property type="entry name" value="DUF106"/>
    <property type="match status" value="1"/>
</dbReference>
<evidence type="ECO:0000256" key="7">
    <source>
        <dbReference type="PIRNR" id="PIRNR010045"/>
    </source>
</evidence>
<name>A0A7S0QQW5_9CHLO</name>
<dbReference type="GO" id="GO:0072546">
    <property type="term" value="C:EMC complex"/>
    <property type="evidence" value="ECO:0007669"/>
    <property type="project" value="TreeGrafter"/>
</dbReference>
<dbReference type="InterPro" id="IPR008568">
    <property type="entry name" value="EMC3"/>
</dbReference>
<dbReference type="PANTHER" id="PTHR13116:SF5">
    <property type="entry name" value="ER MEMBRANE PROTEIN COMPLEX SUBUNIT 3"/>
    <property type="match status" value="1"/>
</dbReference>
<evidence type="ECO:0000313" key="9">
    <source>
        <dbReference type="EMBL" id="CAD8647671.1"/>
    </source>
</evidence>
<keyword evidence="6 8" id="KW-0472">Membrane</keyword>
<accession>A0A7S0QQW5</accession>
<feature type="transmembrane region" description="Helical" evidence="8">
    <location>
        <begin position="128"/>
        <end position="148"/>
    </location>
</feature>
<dbReference type="Pfam" id="PF01956">
    <property type="entry name" value="EMC3_TMCO1"/>
    <property type="match status" value="1"/>
</dbReference>
<sequence>MVLPEVYLDAQIRNWVLVPISFTMFVVGVLRHFMNKLMTSTKATAELKSIREAQCVMRAGRLATNVGYIPHRAFRTKRYFFTNKETGALHEKIESKNDPMNPMASMASGQPADPSQLVEMMKKSMGMVVPQMLIFQWVSFFFSGFVVAKVPFPLTMRFRGMLQRGIDLNSLDVAYVSSLSWYFLNLFGMRGLFSLVLGENTIDDTAMMQQQMSMGMQAPEASKAYTQAKENLDLVMYRWFMPDMEGSCVNLLKQKVG</sequence>
<protein>
    <recommendedName>
        <fullName evidence="3 7">ER membrane protein complex subunit 3</fullName>
    </recommendedName>
</protein>
<gene>
    <name evidence="9" type="ORF">POBO1169_LOCUS221</name>
</gene>
<feature type="transmembrane region" description="Helical" evidence="8">
    <location>
        <begin position="12"/>
        <end position="30"/>
    </location>
</feature>
<dbReference type="InterPro" id="IPR002809">
    <property type="entry name" value="EMC3/TMCO1"/>
</dbReference>
<evidence type="ECO:0000256" key="8">
    <source>
        <dbReference type="SAM" id="Phobius"/>
    </source>
</evidence>
<organism evidence="9">
    <name type="scientific">Pyramimonas obovata</name>
    <dbReference type="NCBI Taxonomy" id="1411642"/>
    <lineage>
        <taxon>Eukaryota</taxon>
        <taxon>Viridiplantae</taxon>
        <taxon>Chlorophyta</taxon>
        <taxon>Pyramimonadophyceae</taxon>
        <taxon>Pyramimonadales</taxon>
        <taxon>Pyramimonadaceae</taxon>
        <taxon>Pyramimonas</taxon>
        <taxon>Pyramimonas incertae sedis</taxon>
    </lineage>
</organism>
<dbReference type="GO" id="GO:0034975">
    <property type="term" value="P:protein folding in endoplasmic reticulum"/>
    <property type="evidence" value="ECO:0007669"/>
    <property type="project" value="TreeGrafter"/>
</dbReference>
<evidence type="ECO:0000256" key="3">
    <source>
        <dbReference type="ARBA" id="ARBA00020822"/>
    </source>
</evidence>
<evidence type="ECO:0000256" key="4">
    <source>
        <dbReference type="ARBA" id="ARBA00022692"/>
    </source>
</evidence>
<dbReference type="PANTHER" id="PTHR13116">
    <property type="entry name" value="ER MEMBRANE PROTEIN COMPLEX SUBUNIT 3"/>
    <property type="match status" value="1"/>
</dbReference>
<evidence type="ECO:0000256" key="1">
    <source>
        <dbReference type="ARBA" id="ARBA00004141"/>
    </source>
</evidence>
<evidence type="ECO:0000256" key="2">
    <source>
        <dbReference type="ARBA" id="ARBA00005376"/>
    </source>
</evidence>
<comment type="subcellular location">
    <subcellularLocation>
        <location evidence="1">Membrane</location>
        <topology evidence="1">Multi-pass membrane protein</topology>
    </subcellularLocation>
</comment>
<proteinExistence type="inferred from homology"/>
<keyword evidence="4 8" id="KW-0812">Transmembrane</keyword>
<dbReference type="EMBL" id="HBFA01000503">
    <property type="protein sequence ID" value="CAD8647671.1"/>
    <property type="molecule type" value="Transcribed_RNA"/>
</dbReference>
<evidence type="ECO:0000256" key="6">
    <source>
        <dbReference type="ARBA" id="ARBA00023136"/>
    </source>
</evidence>
<keyword evidence="5 8" id="KW-1133">Transmembrane helix</keyword>
<feature type="transmembrane region" description="Helical" evidence="8">
    <location>
        <begin position="179"/>
        <end position="198"/>
    </location>
</feature>
<comment type="similarity">
    <text evidence="2 7">Belongs to the EMC3 family.</text>
</comment>
<dbReference type="PIRSF" id="PIRSF010045">
    <property type="entry name" value="DUF850_TM_euk"/>
    <property type="match status" value="1"/>
</dbReference>
<reference evidence="9" key="1">
    <citation type="submission" date="2021-01" db="EMBL/GenBank/DDBJ databases">
        <authorList>
            <person name="Corre E."/>
            <person name="Pelletier E."/>
            <person name="Niang G."/>
            <person name="Scheremetjew M."/>
            <person name="Finn R."/>
            <person name="Kale V."/>
            <person name="Holt S."/>
            <person name="Cochrane G."/>
            <person name="Meng A."/>
            <person name="Brown T."/>
            <person name="Cohen L."/>
        </authorList>
    </citation>
    <scope>NUCLEOTIDE SEQUENCE</scope>
    <source>
        <strain evidence="9">CCMP722</strain>
    </source>
</reference>
<dbReference type="AlphaFoldDB" id="A0A7S0QQW5"/>
<evidence type="ECO:0000256" key="5">
    <source>
        <dbReference type="ARBA" id="ARBA00022989"/>
    </source>
</evidence>